<dbReference type="EC" id="1.3.98.3" evidence="14"/>
<comment type="pathway">
    <text evidence="2 14">Porphyrin-containing compound metabolism; protoporphyrin-IX biosynthesis; protoporphyrinogen-IX from coproporphyrinogen-III (AdoMet route): step 1/1.</text>
</comment>
<evidence type="ECO:0000313" key="19">
    <source>
        <dbReference type="Proteomes" id="UP000468901"/>
    </source>
</evidence>
<keyword evidence="10 14" id="KW-0408">Iron</keyword>
<keyword evidence="19" id="KW-1185">Reference proteome</keyword>
<dbReference type="SFLD" id="SFLDS00029">
    <property type="entry name" value="Radical_SAM"/>
    <property type="match status" value="1"/>
</dbReference>
<dbReference type="GO" id="GO:0051989">
    <property type="term" value="F:coproporphyrinogen dehydrogenase activity"/>
    <property type="evidence" value="ECO:0007669"/>
    <property type="project" value="UniProtKB-EC"/>
</dbReference>
<comment type="catalytic activity">
    <reaction evidence="13 14">
        <text>coproporphyrinogen III + 2 S-adenosyl-L-methionine = protoporphyrinogen IX + 2 5'-deoxyadenosine + 2 L-methionine + 2 CO2</text>
        <dbReference type="Rhea" id="RHEA:15425"/>
        <dbReference type="ChEBI" id="CHEBI:16526"/>
        <dbReference type="ChEBI" id="CHEBI:17319"/>
        <dbReference type="ChEBI" id="CHEBI:57307"/>
        <dbReference type="ChEBI" id="CHEBI:57309"/>
        <dbReference type="ChEBI" id="CHEBI:57844"/>
        <dbReference type="ChEBI" id="CHEBI:59789"/>
        <dbReference type="EC" id="1.3.98.3"/>
    </reaction>
</comment>
<protein>
    <recommendedName>
        <fullName evidence="14">Coproporphyrinogen-III oxidase</fullName>
        <ecNumber evidence="14">1.3.98.3</ecNumber>
    </recommendedName>
</protein>
<gene>
    <name evidence="18" type="primary">hemN</name>
    <name evidence="18" type="ORF">F2P47_12170</name>
</gene>
<dbReference type="Pfam" id="PF04055">
    <property type="entry name" value="Radical_SAM"/>
    <property type="match status" value="1"/>
</dbReference>
<keyword evidence="9 14" id="KW-0560">Oxidoreductase</keyword>
<dbReference type="Gene3D" id="3.20.20.70">
    <property type="entry name" value="Aldolase class I"/>
    <property type="match status" value="1"/>
</dbReference>
<dbReference type="AlphaFoldDB" id="A0A6N6VFA2"/>
<comment type="caution">
    <text evidence="18">The sequence shown here is derived from an EMBL/GenBank/DDBJ whole genome shotgun (WGS) entry which is preliminary data.</text>
</comment>
<keyword evidence="11 14" id="KW-0411">Iron-sulfur</keyword>
<dbReference type="GO" id="GO:0006782">
    <property type="term" value="P:protoporphyrinogen IX biosynthetic process"/>
    <property type="evidence" value="ECO:0007669"/>
    <property type="project" value="UniProtKB-UniPathway"/>
</dbReference>
<evidence type="ECO:0000256" key="16">
    <source>
        <dbReference type="PIRSR" id="PIRSR000167-2"/>
    </source>
</evidence>
<dbReference type="InterPro" id="IPR006638">
    <property type="entry name" value="Elp3/MiaA/NifB-like_rSAM"/>
</dbReference>
<dbReference type="Gene3D" id="1.10.10.920">
    <property type="match status" value="1"/>
</dbReference>
<evidence type="ECO:0000256" key="14">
    <source>
        <dbReference type="PIRNR" id="PIRNR000167"/>
    </source>
</evidence>
<keyword evidence="12 14" id="KW-0627">Porphyrin biosynthesis</keyword>
<comment type="similarity">
    <text evidence="3 14">Belongs to the anaerobic coproporphyrinogen-III oxidase family.</text>
</comment>
<dbReference type="SFLD" id="SFLDG01082">
    <property type="entry name" value="B12-binding_domain_containing"/>
    <property type="match status" value="1"/>
</dbReference>
<sequence>MRADLIERYDLRVPRYTSYPTAPHFGPGVDGARYERWLGELDPATPLSLYLHVAYCAEMCWFCGCHTKATKRYAPVASYLDALLAEIELVASKLPARMAFRHIHFGGGSPTVLKPEDFTRMVEKLRANFDMLPGAEIAVELDPRTADENYVIAMARAGVTRASIGVQDFNPVVQKAINRIQPFEVTERVILWLRKHGVDAINMDLCYGLPHQTVESVVETVERGASLRPARIALFGYAHVPWMKTHQKLIPEEALPGMAERWRQYEAASARLQELGYVAIGLDHFALPDDELTLAQKKGELHRNFQGYTTDSAPALIGFGASAIGSLPQGYVANEIAIDRYREMVHAGKLPITRGIAIDADDELRRAIIERLMCDMGVDLDHIAALYGKTGASFEPELEAMAGLEADGIVRREGHRLVVTEEGKPLVRAACAVFDRYLMAGEARHSKAV</sequence>
<feature type="binding site" evidence="15">
    <location>
        <position position="107"/>
    </location>
    <ligand>
        <name>S-adenosyl-L-methionine</name>
        <dbReference type="ChEBI" id="CHEBI:59789"/>
        <label>1</label>
    </ligand>
</feature>
<comment type="subcellular location">
    <subcellularLocation>
        <location evidence="1 14">Cytoplasm</location>
    </subcellularLocation>
</comment>
<evidence type="ECO:0000256" key="10">
    <source>
        <dbReference type="ARBA" id="ARBA00023004"/>
    </source>
</evidence>
<comment type="subunit">
    <text evidence="4">Monomer.</text>
</comment>
<dbReference type="PANTHER" id="PTHR13932">
    <property type="entry name" value="COPROPORPHYRINIGEN III OXIDASE"/>
    <property type="match status" value="1"/>
</dbReference>
<dbReference type="CDD" id="cd01335">
    <property type="entry name" value="Radical_SAM"/>
    <property type="match status" value="1"/>
</dbReference>
<dbReference type="GO" id="GO:0046872">
    <property type="term" value="F:metal ion binding"/>
    <property type="evidence" value="ECO:0007669"/>
    <property type="project" value="UniProtKB-KW"/>
</dbReference>
<evidence type="ECO:0000256" key="6">
    <source>
        <dbReference type="ARBA" id="ARBA00022490"/>
    </source>
</evidence>
<dbReference type="InterPro" id="IPR034505">
    <property type="entry name" value="Coproporphyrinogen-III_oxidase"/>
</dbReference>
<keyword evidence="8 14" id="KW-0479">Metal-binding</keyword>
<dbReference type="PIRSF" id="PIRSF000167">
    <property type="entry name" value="HemN"/>
    <property type="match status" value="1"/>
</dbReference>
<dbReference type="InterPro" id="IPR007197">
    <property type="entry name" value="rSAM"/>
</dbReference>
<dbReference type="GO" id="GO:0051539">
    <property type="term" value="F:4 iron, 4 sulfur cluster binding"/>
    <property type="evidence" value="ECO:0007669"/>
    <property type="project" value="UniProtKB-KW"/>
</dbReference>
<accession>A0A6N6VFA2</accession>
<proteinExistence type="inferred from homology"/>
<dbReference type="InterPro" id="IPR013785">
    <property type="entry name" value="Aldolase_TIM"/>
</dbReference>
<evidence type="ECO:0000256" key="7">
    <source>
        <dbReference type="ARBA" id="ARBA00022691"/>
    </source>
</evidence>
<evidence type="ECO:0000256" key="5">
    <source>
        <dbReference type="ARBA" id="ARBA00022485"/>
    </source>
</evidence>
<dbReference type="InterPro" id="IPR010723">
    <property type="entry name" value="HemN_C"/>
</dbReference>
<evidence type="ECO:0000256" key="11">
    <source>
        <dbReference type="ARBA" id="ARBA00023014"/>
    </source>
</evidence>
<dbReference type="EMBL" id="WESC01000010">
    <property type="protein sequence ID" value="KAB7739469.1"/>
    <property type="molecule type" value="Genomic_DNA"/>
</dbReference>
<evidence type="ECO:0000256" key="3">
    <source>
        <dbReference type="ARBA" id="ARBA00005493"/>
    </source>
</evidence>
<evidence type="ECO:0000256" key="13">
    <source>
        <dbReference type="ARBA" id="ARBA00048321"/>
    </source>
</evidence>
<keyword evidence="5 14" id="KW-0004">4Fe-4S</keyword>
<dbReference type="GO" id="GO:0004109">
    <property type="term" value="F:coproporphyrinogen oxidase activity"/>
    <property type="evidence" value="ECO:0007669"/>
    <property type="project" value="InterPro"/>
</dbReference>
<evidence type="ECO:0000256" key="2">
    <source>
        <dbReference type="ARBA" id="ARBA00004785"/>
    </source>
</evidence>
<evidence type="ECO:0000256" key="15">
    <source>
        <dbReference type="PIRSR" id="PIRSR000167-1"/>
    </source>
</evidence>
<feature type="domain" description="Radical SAM core" evidence="17">
    <location>
        <begin position="41"/>
        <end position="275"/>
    </location>
</feature>
<dbReference type="Pfam" id="PF06969">
    <property type="entry name" value="HemN_C"/>
    <property type="match status" value="1"/>
</dbReference>
<feature type="binding site" evidence="15">
    <location>
        <position position="179"/>
    </location>
    <ligand>
        <name>S-adenosyl-L-methionine</name>
        <dbReference type="ChEBI" id="CHEBI:59789"/>
        <label>2</label>
    </ligand>
</feature>
<dbReference type="SMART" id="SM00729">
    <property type="entry name" value="Elp3"/>
    <property type="match status" value="1"/>
</dbReference>
<dbReference type="RefSeq" id="WP_152216641.1">
    <property type="nucleotide sequence ID" value="NZ_JBAQYD010000013.1"/>
</dbReference>
<dbReference type="Proteomes" id="UP000468901">
    <property type="component" value="Unassembled WGS sequence"/>
</dbReference>
<feature type="binding site" evidence="15">
    <location>
        <begin position="62"/>
        <end position="64"/>
    </location>
    <ligand>
        <name>S-adenosyl-L-methionine</name>
        <dbReference type="ChEBI" id="CHEBI:59789"/>
        <label>2</label>
    </ligand>
</feature>
<feature type="binding site" evidence="15">
    <location>
        <position position="50"/>
    </location>
    <ligand>
        <name>S-adenosyl-L-methionine</name>
        <dbReference type="ChEBI" id="CHEBI:59789"/>
        <label>1</label>
    </ligand>
</feature>
<feature type="binding site" evidence="15">
    <location>
        <position position="324"/>
    </location>
    <ligand>
        <name>S-adenosyl-L-methionine</name>
        <dbReference type="ChEBI" id="CHEBI:59789"/>
        <label>1</label>
    </ligand>
</feature>
<feature type="binding site" evidence="16">
    <location>
        <position position="63"/>
    </location>
    <ligand>
        <name>[4Fe-4S] cluster</name>
        <dbReference type="ChEBI" id="CHEBI:49883"/>
        <note>4Fe-4S-S-AdoMet</note>
    </ligand>
</feature>
<dbReference type="SUPFAM" id="SSF102114">
    <property type="entry name" value="Radical SAM enzymes"/>
    <property type="match status" value="1"/>
</dbReference>
<dbReference type="NCBIfam" id="TIGR00538">
    <property type="entry name" value="hemN"/>
    <property type="match status" value="1"/>
</dbReference>
<feature type="binding site" evidence="16">
    <location>
        <position position="60"/>
    </location>
    <ligand>
        <name>[4Fe-4S] cluster</name>
        <dbReference type="ChEBI" id="CHEBI:49883"/>
        <note>4Fe-4S-S-AdoMet</note>
    </ligand>
</feature>
<organism evidence="18 19">
    <name type="scientific">Parvibaculum sedimenti</name>
    <dbReference type="NCBI Taxonomy" id="2608632"/>
    <lineage>
        <taxon>Bacteria</taxon>
        <taxon>Pseudomonadati</taxon>
        <taxon>Pseudomonadota</taxon>
        <taxon>Alphaproteobacteria</taxon>
        <taxon>Hyphomicrobiales</taxon>
        <taxon>Parvibaculaceae</taxon>
        <taxon>Parvibaculum</taxon>
    </lineage>
</organism>
<comment type="cofactor">
    <cofactor evidence="14 16">
        <name>[4Fe-4S] cluster</name>
        <dbReference type="ChEBI" id="CHEBI:49883"/>
    </cofactor>
    <text evidence="14 16">Binds 1 [4Fe-4S] cluster. The cluster is coordinated with 3 cysteines and an exchangeable S-adenosyl-L-methionine.</text>
</comment>
<keyword evidence="7 14" id="KW-0949">S-adenosyl-L-methionine</keyword>
<dbReference type="PROSITE" id="PS51918">
    <property type="entry name" value="RADICAL_SAM"/>
    <property type="match status" value="1"/>
</dbReference>
<dbReference type="InterPro" id="IPR004558">
    <property type="entry name" value="Coprogen_oxidase_HemN"/>
</dbReference>
<feature type="binding site" evidence="15">
    <location>
        <position position="167"/>
    </location>
    <ligand>
        <name>S-adenosyl-L-methionine</name>
        <dbReference type="ChEBI" id="CHEBI:59789"/>
        <label>2</label>
    </ligand>
</feature>
<feature type="binding site" evidence="15">
    <location>
        <position position="140"/>
    </location>
    <ligand>
        <name>S-adenosyl-L-methionine</name>
        <dbReference type="ChEBI" id="CHEBI:59789"/>
        <label>1</label>
    </ligand>
</feature>
<dbReference type="UniPathway" id="UPA00251">
    <property type="reaction ID" value="UER00323"/>
</dbReference>
<evidence type="ECO:0000259" key="17">
    <source>
        <dbReference type="PROSITE" id="PS51918"/>
    </source>
</evidence>
<evidence type="ECO:0000256" key="4">
    <source>
        <dbReference type="ARBA" id="ARBA00011245"/>
    </source>
</evidence>
<evidence type="ECO:0000256" key="12">
    <source>
        <dbReference type="ARBA" id="ARBA00023244"/>
    </source>
</evidence>
<evidence type="ECO:0000256" key="9">
    <source>
        <dbReference type="ARBA" id="ARBA00023002"/>
    </source>
</evidence>
<dbReference type="SFLD" id="SFLDG01065">
    <property type="entry name" value="anaerobic_coproporphyrinogen-I"/>
    <property type="match status" value="1"/>
</dbReference>
<reference evidence="18 19" key="1">
    <citation type="submission" date="2019-09" db="EMBL/GenBank/DDBJ databases">
        <title>Parvibaculum sedimenti sp. nov., isolated from sediment.</title>
        <authorList>
            <person name="Wang Y."/>
        </authorList>
    </citation>
    <scope>NUCLEOTIDE SEQUENCE [LARGE SCALE GENOMIC DNA]</scope>
    <source>
        <strain evidence="18 19">HXT-9</strain>
    </source>
</reference>
<dbReference type="PANTHER" id="PTHR13932:SF6">
    <property type="entry name" value="OXYGEN-INDEPENDENT COPROPORPHYRINOGEN III OXIDASE"/>
    <property type="match status" value="1"/>
</dbReference>
<feature type="binding site" evidence="15">
    <location>
        <position position="238"/>
    </location>
    <ligand>
        <name>S-adenosyl-L-methionine</name>
        <dbReference type="ChEBI" id="CHEBI:59789"/>
        <label>2</label>
    </ligand>
</feature>
<dbReference type="InterPro" id="IPR058240">
    <property type="entry name" value="rSAM_sf"/>
</dbReference>
<name>A0A6N6VFA2_9HYPH</name>
<evidence type="ECO:0000256" key="1">
    <source>
        <dbReference type="ARBA" id="ARBA00004496"/>
    </source>
</evidence>
<dbReference type="GO" id="GO:0005737">
    <property type="term" value="C:cytoplasm"/>
    <property type="evidence" value="ECO:0007669"/>
    <property type="project" value="UniProtKB-SubCell"/>
</dbReference>
<evidence type="ECO:0000256" key="8">
    <source>
        <dbReference type="ARBA" id="ARBA00022723"/>
    </source>
</evidence>
<evidence type="ECO:0000313" key="18">
    <source>
        <dbReference type="EMBL" id="KAB7739469.1"/>
    </source>
</evidence>
<feature type="binding site" evidence="15">
    <location>
        <position position="204"/>
    </location>
    <ligand>
        <name>S-adenosyl-L-methionine</name>
        <dbReference type="ChEBI" id="CHEBI:59789"/>
        <label>2</label>
    </ligand>
</feature>
<keyword evidence="6 14" id="KW-0963">Cytoplasm</keyword>
<feature type="binding site" evidence="16">
    <location>
        <position position="56"/>
    </location>
    <ligand>
        <name>[4Fe-4S] cluster</name>
        <dbReference type="ChEBI" id="CHEBI:49883"/>
        <note>4Fe-4S-S-AdoMet</note>
    </ligand>
</feature>